<keyword evidence="2" id="KW-1185">Reference proteome</keyword>
<comment type="caution">
    <text evidence="1">The sequence shown here is derived from an EMBL/GenBank/DDBJ whole genome shotgun (WGS) entry which is preliminary data.</text>
</comment>
<evidence type="ECO:0000313" key="1">
    <source>
        <dbReference type="EMBL" id="KAK1142461.1"/>
    </source>
</evidence>
<dbReference type="EMBL" id="JAOPJF010000050">
    <property type="protein sequence ID" value="KAK1142461.1"/>
    <property type="molecule type" value="Genomic_DNA"/>
</dbReference>
<protein>
    <submittedName>
        <fullName evidence="1">Uncharacterized protein</fullName>
    </submittedName>
</protein>
<proteinExistence type="predicted"/>
<sequence>MKLLSSLLVLLVSILACSAAVVDIATDLDTRSESSQLAKCRTSRDCVNFFKVCKNGTCQYRGHQTRDEPEPESPSESGPEPVENELKVDKLDVKLVCQKDADCGNGVCLENVCVDAEANDDEDPDDDEDMHIQTKELCSSDKDCPKDTTCILRNCRRVIRFLTPGTAVSKARKTCKSDNDCTKDKRCTWGACRTPVKLTHSTRDDESINDDPDTEFNDDATDLDVETDSEFLAKREVADLESGAHDIDDIDDADKIDDPEARLFTRAKRCKTFKDCDAGYACKNKRCERRDCATRPTCASGRCLNGKCVRSLDLETETDDDDESDTGIFERSKYPPYCKSKNDCPPNNRCYGGICKYRPPHLSKRDTIAGLGIEIVASKPPPRCQSNNDCPKSQRCYGGICKYRPPHNPPKRDEDTTILERDVLALTSKYPPRCKSKDDCPPRYRCYGGICKYRGLNALKRDDEDISERQVGGTCQSRGIPGKREKSEHPQSDEDYDIGDDEREVEE</sequence>
<accession>A0ACC3AX00</accession>
<name>A0ACC3AX00_9EURO</name>
<reference evidence="1 2" key="1">
    <citation type="journal article" date="2023" name="ACS Omega">
        <title>Identification of the Neoaspergillic Acid Biosynthesis Gene Cluster by Establishing an In Vitro CRISPR-Ribonucleoprotein Genetic System in Aspergillus melleus.</title>
        <authorList>
            <person name="Yuan B."/>
            <person name="Grau M.F."/>
            <person name="Murata R.M."/>
            <person name="Torok T."/>
            <person name="Venkateswaran K."/>
            <person name="Stajich J.E."/>
            <person name="Wang C.C.C."/>
        </authorList>
    </citation>
    <scope>NUCLEOTIDE SEQUENCE [LARGE SCALE GENOMIC DNA]</scope>
    <source>
        <strain evidence="1 2">IMV 1140</strain>
    </source>
</reference>
<organism evidence="1 2">
    <name type="scientific">Aspergillus melleus</name>
    <dbReference type="NCBI Taxonomy" id="138277"/>
    <lineage>
        <taxon>Eukaryota</taxon>
        <taxon>Fungi</taxon>
        <taxon>Dikarya</taxon>
        <taxon>Ascomycota</taxon>
        <taxon>Pezizomycotina</taxon>
        <taxon>Eurotiomycetes</taxon>
        <taxon>Eurotiomycetidae</taxon>
        <taxon>Eurotiales</taxon>
        <taxon>Aspergillaceae</taxon>
        <taxon>Aspergillus</taxon>
        <taxon>Aspergillus subgen. Circumdati</taxon>
    </lineage>
</organism>
<evidence type="ECO:0000313" key="2">
    <source>
        <dbReference type="Proteomes" id="UP001177260"/>
    </source>
</evidence>
<dbReference type="Proteomes" id="UP001177260">
    <property type="component" value="Unassembled WGS sequence"/>
</dbReference>
<gene>
    <name evidence="1" type="ORF">N8T08_007823</name>
</gene>